<dbReference type="PROSITE" id="PS50026">
    <property type="entry name" value="EGF_3"/>
    <property type="match status" value="1"/>
</dbReference>
<evidence type="ECO:0008006" key="10">
    <source>
        <dbReference type="Google" id="ProtNLM"/>
    </source>
</evidence>
<feature type="signal peptide" evidence="5">
    <location>
        <begin position="1"/>
        <end position="18"/>
    </location>
</feature>
<dbReference type="Gene3D" id="2.10.25.10">
    <property type="entry name" value="Laminin"/>
    <property type="match status" value="2"/>
</dbReference>
<keyword evidence="2 3" id="KW-1015">Disulfide bond</keyword>
<keyword evidence="9" id="KW-1185">Reference proteome</keyword>
<dbReference type="InterPro" id="IPR000742">
    <property type="entry name" value="EGF"/>
</dbReference>
<evidence type="ECO:0000256" key="4">
    <source>
        <dbReference type="SAM" id="Coils"/>
    </source>
</evidence>
<evidence type="ECO:0000256" key="3">
    <source>
        <dbReference type="PROSITE-ProRule" id="PRU00076"/>
    </source>
</evidence>
<dbReference type="PROSITE" id="PS01186">
    <property type="entry name" value="EGF_2"/>
    <property type="match status" value="2"/>
</dbReference>
<name>A0AAV2RGV0_MEGNR</name>
<evidence type="ECO:0000256" key="5">
    <source>
        <dbReference type="SAM" id="SignalP"/>
    </source>
</evidence>
<keyword evidence="1 5" id="KW-0732">Signal</keyword>
<reference evidence="8 9" key="1">
    <citation type="submission" date="2024-05" db="EMBL/GenBank/DDBJ databases">
        <authorList>
            <person name="Wallberg A."/>
        </authorList>
    </citation>
    <scope>NUCLEOTIDE SEQUENCE [LARGE SCALE GENOMIC DNA]</scope>
</reference>
<evidence type="ECO:0000256" key="1">
    <source>
        <dbReference type="ARBA" id="ARBA00022729"/>
    </source>
</evidence>
<accession>A0AAV2RGV0</accession>
<organism evidence="8 9">
    <name type="scientific">Meganyctiphanes norvegica</name>
    <name type="common">Northern krill</name>
    <name type="synonym">Thysanopoda norvegica</name>
    <dbReference type="NCBI Taxonomy" id="48144"/>
    <lineage>
        <taxon>Eukaryota</taxon>
        <taxon>Metazoa</taxon>
        <taxon>Ecdysozoa</taxon>
        <taxon>Arthropoda</taxon>
        <taxon>Crustacea</taxon>
        <taxon>Multicrustacea</taxon>
        <taxon>Malacostraca</taxon>
        <taxon>Eumalacostraca</taxon>
        <taxon>Eucarida</taxon>
        <taxon>Euphausiacea</taxon>
        <taxon>Euphausiidae</taxon>
        <taxon>Meganyctiphanes</taxon>
    </lineage>
</organism>
<dbReference type="AlphaFoldDB" id="A0AAV2RGV0"/>
<comment type="caution">
    <text evidence="3">Lacks conserved residue(s) required for the propagation of feature annotation.</text>
</comment>
<evidence type="ECO:0000259" key="7">
    <source>
        <dbReference type="PROSITE" id="PS50041"/>
    </source>
</evidence>
<dbReference type="InterPro" id="IPR016186">
    <property type="entry name" value="C-type_lectin-like/link_sf"/>
</dbReference>
<dbReference type="PANTHER" id="PTHR14949">
    <property type="entry name" value="EGF-LIKE-DOMAIN, MULTIPLE 7, 8"/>
    <property type="match status" value="1"/>
</dbReference>
<dbReference type="GO" id="GO:0005102">
    <property type="term" value="F:signaling receptor binding"/>
    <property type="evidence" value="ECO:0007669"/>
    <property type="project" value="TreeGrafter"/>
</dbReference>
<dbReference type="PROSITE" id="PS00022">
    <property type="entry name" value="EGF_1"/>
    <property type="match status" value="2"/>
</dbReference>
<dbReference type="Gene3D" id="3.10.100.10">
    <property type="entry name" value="Mannose-Binding Protein A, subunit A"/>
    <property type="match status" value="1"/>
</dbReference>
<evidence type="ECO:0000259" key="6">
    <source>
        <dbReference type="PROSITE" id="PS50026"/>
    </source>
</evidence>
<feature type="coiled-coil region" evidence="4">
    <location>
        <begin position="62"/>
        <end position="89"/>
    </location>
</feature>
<sequence>MIRCFSVIFLLLLQYSHQQDTVGGREILQHLSVIMNARFAVLDRRLNHMASMMTDLKPQHDQAHLEENISNIENKLIKLEESMIHLKSNQEKMLQNAVCCDGCGNGSFTCSPGYKGAYCRTPVCSDDCGNGECTSPGICTCSPGYTGASCRTPVCSNGCSHGECTSPGICTCSPGYTGASCRTSISIESDCSGSEGFFVAPGTRQCMKVIWDPPVTWEGAESLCRSQGLRFAKPQDAAALNKYLYETHGGKDYWVSGRGTGSGGWQWADGEALPLSDPLWGVGEPDGTSRDDCLCLRSWSSDIEAGTPYYDRGCKYYEYPICEVISN</sequence>
<dbReference type="SMART" id="SM00034">
    <property type="entry name" value="CLECT"/>
    <property type="match status" value="1"/>
</dbReference>
<dbReference type="CDD" id="cd00037">
    <property type="entry name" value="CLECT"/>
    <property type="match status" value="1"/>
</dbReference>
<proteinExistence type="predicted"/>
<feature type="domain" description="C-type lectin" evidence="7">
    <location>
        <begin position="202"/>
        <end position="323"/>
    </location>
</feature>
<dbReference type="EMBL" id="CAXKWB010020371">
    <property type="protein sequence ID" value="CAL4122562.1"/>
    <property type="molecule type" value="Genomic_DNA"/>
</dbReference>
<dbReference type="Proteomes" id="UP001497623">
    <property type="component" value="Unassembled WGS sequence"/>
</dbReference>
<keyword evidence="4" id="KW-0175">Coiled coil</keyword>
<dbReference type="PROSITE" id="PS50041">
    <property type="entry name" value="C_TYPE_LECTIN_2"/>
    <property type="match status" value="1"/>
</dbReference>
<evidence type="ECO:0000256" key="2">
    <source>
        <dbReference type="ARBA" id="ARBA00023157"/>
    </source>
</evidence>
<feature type="disulfide bond" evidence="3">
    <location>
        <begin position="141"/>
        <end position="150"/>
    </location>
</feature>
<dbReference type="GO" id="GO:0009986">
    <property type="term" value="C:cell surface"/>
    <property type="evidence" value="ECO:0007669"/>
    <property type="project" value="TreeGrafter"/>
</dbReference>
<protein>
    <recommendedName>
        <fullName evidence="10">C-type lectin</fullName>
    </recommendedName>
</protein>
<dbReference type="PANTHER" id="PTHR14949:SF56">
    <property type="entry name" value="EGF-LIKE-DOMAIN, MULTIPLE 7"/>
    <property type="match status" value="1"/>
</dbReference>
<feature type="chain" id="PRO_5043405087" description="C-type lectin" evidence="5">
    <location>
        <begin position="19"/>
        <end position="327"/>
    </location>
</feature>
<dbReference type="InterPro" id="IPR016187">
    <property type="entry name" value="CTDL_fold"/>
</dbReference>
<dbReference type="SMART" id="SM00181">
    <property type="entry name" value="EGF"/>
    <property type="match status" value="2"/>
</dbReference>
<dbReference type="InterPro" id="IPR050969">
    <property type="entry name" value="Dev_Signal_Modulators"/>
</dbReference>
<comment type="caution">
    <text evidence="8">The sequence shown here is derived from an EMBL/GenBank/DDBJ whole genome shotgun (WGS) entry which is preliminary data.</text>
</comment>
<evidence type="ECO:0000313" key="9">
    <source>
        <dbReference type="Proteomes" id="UP001497623"/>
    </source>
</evidence>
<evidence type="ECO:0000313" key="8">
    <source>
        <dbReference type="EMBL" id="CAL4122562.1"/>
    </source>
</evidence>
<keyword evidence="3" id="KW-0245">EGF-like domain</keyword>
<dbReference type="GO" id="GO:0005576">
    <property type="term" value="C:extracellular region"/>
    <property type="evidence" value="ECO:0007669"/>
    <property type="project" value="TreeGrafter"/>
</dbReference>
<dbReference type="SUPFAM" id="SSF56436">
    <property type="entry name" value="C-type lectin-like"/>
    <property type="match status" value="1"/>
</dbReference>
<feature type="domain" description="EGF-like" evidence="6">
    <location>
        <begin position="120"/>
        <end position="151"/>
    </location>
</feature>
<gene>
    <name evidence="8" type="ORF">MNOR_LOCUS23284</name>
</gene>
<dbReference type="InterPro" id="IPR001304">
    <property type="entry name" value="C-type_lectin-like"/>
</dbReference>